<dbReference type="RefSeq" id="WP_139036621.1">
    <property type="nucleotide sequence ID" value="NZ_VDDA01000006.1"/>
</dbReference>
<dbReference type="GO" id="GO:0016491">
    <property type="term" value="F:oxidoreductase activity"/>
    <property type="evidence" value="ECO:0007669"/>
    <property type="project" value="TreeGrafter"/>
</dbReference>
<reference evidence="1 2" key="1">
    <citation type="submission" date="2019-06" db="EMBL/GenBank/DDBJ databases">
        <title>Genome of Methylobacterium sp. 17Sr1-39.</title>
        <authorList>
            <person name="Seo T."/>
        </authorList>
    </citation>
    <scope>NUCLEOTIDE SEQUENCE [LARGE SCALE GENOMIC DNA]</scope>
    <source>
        <strain evidence="1 2">17Sr1-39</strain>
    </source>
</reference>
<dbReference type="SUPFAM" id="SSF48371">
    <property type="entry name" value="ARM repeat"/>
    <property type="match status" value="1"/>
</dbReference>
<dbReference type="AlphaFoldDB" id="A0A5C4LHJ9"/>
<keyword evidence="2" id="KW-1185">Reference proteome</keyword>
<evidence type="ECO:0000313" key="2">
    <source>
        <dbReference type="Proteomes" id="UP000305267"/>
    </source>
</evidence>
<dbReference type="OrthoDB" id="7973217at2"/>
<dbReference type="Pfam" id="PF13646">
    <property type="entry name" value="HEAT_2"/>
    <property type="match status" value="2"/>
</dbReference>
<name>A0A5C4LHJ9_9HYPH</name>
<dbReference type="PANTHER" id="PTHR12697:SF5">
    <property type="entry name" value="DEOXYHYPUSINE HYDROXYLASE"/>
    <property type="match status" value="1"/>
</dbReference>
<comment type="caution">
    <text evidence="1">The sequence shown here is derived from an EMBL/GenBank/DDBJ whole genome shotgun (WGS) entry which is preliminary data.</text>
</comment>
<organism evidence="1 2">
    <name type="scientific">Methylobacterium terricola</name>
    <dbReference type="NCBI Taxonomy" id="2583531"/>
    <lineage>
        <taxon>Bacteria</taxon>
        <taxon>Pseudomonadati</taxon>
        <taxon>Pseudomonadota</taxon>
        <taxon>Alphaproteobacteria</taxon>
        <taxon>Hyphomicrobiales</taxon>
        <taxon>Methylobacteriaceae</taxon>
        <taxon>Methylobacterium</taxon>
    </lineage>
</organism>
<dbReference type="EMBL" id="VDDA01000006">
    <property type="protein sequence ID" value="TNC12261.1"/>
    <property type="molecule type" value="Genomic_DNA"/>
</dbReference>
<dbReference type="SMART" id="SM00567">
    <property type="entry name" value="EZ_HEAT"/>
    <property type="match status" value="7"/>
</dbReference>
<dbReference type="InterPro" id="IPR016024">
    <property type="entry name" value="ARM-type_fold"/>
</dbReference>
<dbReference type="InterPro" id="IPR011989">
    <property type="entry name" value="ARM-like"/>
</dbReference>
<dbReference type="InterPro" id="IPR004155">
    <property type="entry name" value="PBS_lyase_HEAT"/>
</dbReference>
<sequence>MPVLRAPGRAVTMHRFTDQERPMTFQCPDRLEIEGKDYFLLGCPSLLPPGDPRWDWCRFVGRSTADARGYRAHWAIRRGALFLTSFGGTVGSDRSTPPGGDFRAARSQDTVQVGLQDIHETDEPIPARWIAGDFLCATSDSIDGASGGPAPRQFRMLRLRHGLIIAEATFENQGRIPLTHARSVDAYFESVLPRTGDTRSKPAAGPSPMPGLSQVMAAEGATVPGSRIASVLWQSSPADLDGLVAGLSHPCTDVRRWIAYAIGRIGADGAPAVPALHAMLRTAGDPESVRAIVYALARIGARAAPALTEAVRVVEATHGATHGWNASNHIGDLIKQVSSATPPAIADLVESLLAARYLGTQCALAYGLGQVGAAALPSLIDALRRASDDRQRAAVARALGQIGREGGPALADLLDALEAATDEDASCTIAEAIRHVGLRSPASLARLGRVFRRLQADKALQAVAAAMAALGRPSIAVLREELAAAQQAPARCAIVTALGGIGPPAAAALPSLIALADTAEDAPLIVAIARAFHHVEAPAGITLTAQIRALRATDCSSTRAEIITAMPSGAAVGIPALHGLVETIVAQSRGADGRRLSVLLGGMGPAAVDPVRDGLVRAPNDDVRVLLIQALGSIGPAARPAIGSIVASLARARQDSVRLQIIDELRRIGQPSADHLHDLVGVLERTTFLPIWWRLSLLLGGIGEPAVEPLTRLLHKAPSDDLRRAVANALGQMGTLASPAAPALVSVLQKTHDARARNVLASAARKIGIFLTRTRSYLT</sequence>
<evidence type="ECO:0008006" key="3">
    <source>
        <dbReference type="Google" id="ProtNLM"/>
    </source>
</evidence>
<accession>A0A5C4LHJ9</accession>
<gene>
    <name evidence="1" type="ORF">FF100_15600</name>
</gene>
<dbReference type="Gene3D" id="1.25.10.10">
    <property type="entry name" value="Leucine-rich Repeat Variant"/>
    <property type="match status" value="3"/>
</dbReference>
<proteinExistence type="predicted"/>
<dbReference type="Proteomes" id="UP000305267">
    <property type="component" value="Unassembled WGS sequence"/>
</dbReference>
<protein>
    <recommendedName>
        <fullName evidence="3">HEAT repeat</fullName>
    </recommendedName>
</protein>
<evidence type="ECO:0000313" key="1">
    <source>
        <dbReference type="EMBL" id="TNC12261.1"/>
    </source>
</evidence>
<dbReference type="PANTHER" id="PTHR12697">
    <property type="entry name" value="PBS LYASE HEAT-LIKE PROTEIN"/>
    <property type="match status" value="1"/>
</dbReference>